<dbReference type="Pfam" id="PF24880">
    <property type="entry name" value="DUF7738"/>
    <property type="match status" value="1"/>
</dbReference>
<dbReference type="Proteomes" id="UP000318431">
    <property type="component" value="Unassembled WGS sequence"/>
</dbReference>
<evidence type="ECO:0000256" key="1">
    <source>
        <dbReference type="SAM" id="SignalP"/>
    </source>
</evidence>
<keyword evidence="4" id="KW-1185">Reference proteome</keyword>
<proteinExistence type="predicted"/>
<feature type="signal peptide" evidence="1">
    <location>
        <begin position="1"/>
        <end position="17"/>
    </location>
</feature>
<dbReference type="InterPro" id="IPR056640">
    <property type="entry name" value="DUF7738"/>
</dbReference>
<keyword evidence="1" id="KW-0732">Signal</keyword>
<accession>A0A562RJE6</accession>
<sequence length="231" mass="25391">MKKLLILLLALVGCVHAQDTAQPSRSEQLRAVFDKAAKRSGIVKDAAPVRTVRKGAKPEILLSPGKVVFNGTELRFGARVADWKAVIGGEALCSKANEKPVWCKWDGNGIEIGGTLEKPDTVEELRVYLNRDANELEMKDIPTASGRKRVEPVWLAKGVFRGYLAIDQFGVDARTTFREIQNGVSADYRLRCGLAQCTHPHGNLGPELNIQMVLMGTPDDGVLKELSLYRP</sequence>
<gene>
    <name evidence="3" type="ORF">IP91_00268</name>
</gene>
<reference evidence="3 4" key="1">
    <citation type="journal article" date="2015" name="Stand. Genomic Sci.">
        <title>Genomic Encyclopedia of Bacterial and Archaeal Type Strains, Phase III: the genomes of soil and plant-associated and newly described type strains.</title>
        <authorList>
            <person name="Whitman W.B."/>
            <person name="Woyke T."/>
            <person name="Klenk H.P."/>
            <person name="Zhou Y."/>
            <person name="Lilburn T.G."/>
            <person name="Beck B.J."/>
            <person name="De Vos P."/>
            <person name="Vandamme P."/>
            <person name="Eisen J.A."/>
            <person name="Garrity G."/>
            <person name="Hugenholtz P."/>
            <person name="Kyrpides N.C."/>
        </authorList>
    </citation>
    <scope>NUCLEOTIDE SEQUENCE [LARGE SCALE GENOMIC DNA]</scope>
    <source>
        <strain evidence="3 4">CGMCC 1.10822</strain>
    </source>
</reference>
<feature type="chain" id="PRO_5022233309" description="DUF7738 domain-containing protein" evidence="1">
    <location>
        <begin position="18"/>
        <end position="231"/>
    </location>
</feature>
<organism evidence="3 4">
    <name type="scientific">Pseudoduganella lurida</name>
    <dbReference type="NCBI Taxonomy" id="1036180"/>
    <lineage>
        <taxon>Bacteria</taxon>
        <taxon>Pseudomonadati</taxon>
        <taxon>Pseudomonadota</taxon>
        <taxon>Betaproteobacteria</taxon>
        <taxon>Burkholderiales</taxon>
        <taxon>Oxalobacteraceae</taxon>
        <taxon>Telluria group</taxon>
        <taxon>Pseudoduganella</taxon>
    </lineage>
</organism>
<comment type="caution">
    <text evidence="3">The sequence shown here is derived from an EMBL/GenBank/DDBJ whole genome shotgun (WGS) entry which is preliminary data.</text>
</comment>
<dbReference type="EMBL" id="VLLB01000001">
    <property type="protein sequence ID" value="TWI69202.1"/>
    <property type="molecule type" value="Genomic_DNA"/>
</dbReference>
<dbReference type="RefSeq" id="WP_145646971.1">
    <property type="nucleotide sequence ID" value="NZ_VLLB01000001.1"/>
</dbReference>
<evidence type="ECO:0000259" key="2">
    <source>
        <dbReference type="Pfam" id="PF24880"/>
    </source>
</evidence>
<name>A0A562RJE6_9BURK</name>
<dbReference type="AlphaFoldDB" id="A0A562RJE6"/>
<evidence type="ECO:0000313" key="3">
    <source>
        <dbReference type="EMBL" id="TWI69202.1"/>
    </source>
</evidence>
<protein>
    <recommendedName>
        <fullName evidence="2">DUF7738 domain-containing protein</fullName>
    </recommendedName>
</protein>
<evidence type="ECO:0000313" key="4">
    <source>
        <dbReference type="Proteomes" id="UP000318431"/>
    </source>
</evidence>
<dbReference type="OrthoDB" id="8759211at2"/>
<feature type="domain" description="DUF7738" evidence="2">
    <location>
        <begin position="59"/>
        <end position="180"/>
    </location>
</feature>